<evidence type="ECO:0000313" key="1">
    <source>
        <dbReference type="EMBL" id="KRM12260.1"/>
    </source>
</evidence>
<keyword evidence="2" id="KW-1185">Reference proteome</keyword>
<proteinExistence type="predicted"/>
<comment type="caution">
    <text evidence="1">The sequence shown here is derived from an EMBL/GenBank/DDBJ whole genome shotgun (WGS) entry which is preliminary data.</text>
</comment>
<reference evidence="1 2" key="1">
    <citation type="journal article" date="2015" name="Genome Announc.">
        <title>Expanding the biotechnology potential of lactobacilli through comparative genomics of 213 strains and associated genera.</title>
        <authorList>
            <person name="Sun Z."/>
            <person name="Harris H.M."/>
            <person name="McCann A."/>
            <person name="Guo C."/>
            <person name="Argimon S."/>
            <person name="Zhang W."/>
            <person name="Yang X."/>
            <person name="Jeffery I.B."/>
            <person name="Cooney J.C."/>
            <person name="Kagawa T.F."/>
            <person name="Liu W."/>
            <person name="Song Y."/>
            <person name="Salvetti E."/>
            <person name="Wrobel A."/>
            <person name="Rasinkangas P."/>
            <person name="Parkhill J."/>
            <person name="Rea M.C."/>
            <person name="O'Sullivan O."/>
            <person name="Ritari J."/>
            <person name="Douillard F.P."/>
            <person name="Paul Ross R."/>
            <person name="Yang R."/>
            <person name="Briner A.E."/>
            <person name="Felis G.E."/>
            <person name="de Vos W.M."/>
            <person name="Barrangou R."/>
            <person name="Klaenhammer T.R."/>
            <person name="Caufield P.W."/>
            <person name="Cui Y."/>
            <person name="Zhang H."/>
            <person name="O'Toole P.W."/>
        </authorList>
    </citation>
    <scope>NUCLEOTIDE SEQUENCE [LARGE SCALE GENOMIC DNA]</scope>
    <source>
        <strain evidence="1 2">DSM 5007</strain>
    </source>
</reference>
<protein>
    <submittedName>
        <fullName evidence="1">Uncharacterized protein</fullName>
    </submittedName>
</protein>
<accession>A0A0R1W8Q8</accession>
<evidence type="ECO:0000313" key="2">
    <source>
        <dbReference type="Proteomes" id="UP000051820"/>
    </source>
</evidence>
<dbReference type="Proteomes" id="UP000051820">
    <property type="component" value="Unassembled WGS sequence"/>
</dbReference>
<dbReference type="AlphaFoldDB" id="A0A0R1W8Q8"/>
<sequence>MLMNHFMLGLIDSETDVYTAFIRMTGPDKIDEYEVTIQLQSSINYYVSQDYEDYKSLFYEQFINDMTTSIKYDERVSQEEFNAKLGDEQHLPMGYTPILEAYANGYEYGFIQMMSHVTEEYMEDKNINFSPEKLHDIEMNSLDLNDDFWSLIWHSGLRRMKLLKHIFKIE</sequence>
<name>A0A0R1W8Q8_9LACO</name>
<organism evidence="1 2">
    <name type="scientific">Paucilactobacillus suebicus DSM 5007 = KCTC 3549</name>
    <dbReference type="NCBI Taxonomy" id="1423807"/>
    <lineage>
        <taxon>Bacteria</taxon>
        <taxon>Bacillati</taxon>
        <taxon>Bacillota</taxon>
        <taxon>Bacilli</taxon>
        <taxon>Lactobacillales</taxon>
        <taxon>Lactobacillaceae</taxon>
        <taxon>Paucilactobacillus</taxon>
    </lineage>
</organism>
<dbReference type="EMBL" id="AZGF01000009">
    <property type="protein sequence ID" value="KRM12260.1"/>
    <property type="molecule type" value="Genomic_DNA"/>
</dbReference>
<gene>
    <name evidence="1" type="ORF">FD16_GL002445</name>
</gene>
<dbReference type="PATRIC" id="fig|1423807.3.peg.2526"/>